<dbReference type="InterPro" id="IPR032710">
    <property type="entry name" value="NTF2-like_dom_sf"/>
</dbReference>
<sequence>MENVLAAVLTTGMLALAPQAASAQDVQGSQQIEQVIETFRVSIINKDKDAFLKLFLKDDITWTGVTTDASIEHMYANRPNPALKRPSKLFNSNPRAFITSIANDKARVEETISNVRIDSDGEVAQVWFDYSFKSGDYKQNWGKESWQMVRTEAGWKIAAVVWSQALNPVPPPKAGTP</sequence>
<accession>A0A1I1PD91</accession>
<dbReference type="AlphaFoldDB" id="A0A1I1PD91"/>
<evidence type="ECO:0000256" key="1">
    <source>
        <dbReference type="SAM" id="SignalP"/>
    </source>
</evidence>
<keyword evidence="1" id="KW-0732">Signal</keyword>
<evidence type="ECO:0000313" key="3">
    <source>
        <dbReference type="Proteomes" id="UP000198639"/>
    </source>
</evidence>
<dbReference type="RefSeq" id="WP_091875192.1">
    <property type="nucleotide sequence ID" value="NZ_FOLD01000015.1"/>
</dbReference>
<dbReference type="SUPFAM" id="SSF54427">
    <property type="entry name" value="NTF2-like"/>
    <property type="match status" value="1"/>
</dbReference>
<dbReference type="OrthoDB" id="118519at2"/>
<feature type="signal peptide" evidence="1">
    <location>
        <begin position="1"/>
        <end position="23"/>
    </location>
</feature>
<proteinExistence type="predicted"/>
<name>A0A1I1PD91_9BURK</name>
<feature type="chain" id="PRO_5011589083" description="SnoaL-like domain-containing protein" evidence="1">
    <location>
        <begin position="24"/>
        <end position="177"/>
    </location>
</feature>
<evidence type="ECO:0008006" key="4">
    <source>
        <dbReference type="Google" id="ProtNLM"/>
    </source>
</evidence>
<keyword evidence="3" id="KW-1185">Reference proteome</keyword>
<evidence type="ECO:0000313" key="2">
    <source>
        <dbReference type="EMBL" id="SFD07705.1"/>
    </source>
</evidence>
<dbReference type="Proteomes" id="UP000198639">
    <property type="component" value="Unassembled WGS sequence"/>
</dbReference>
<dbReference type="STRING" id="1164594.SAMN05216204_115103"/>
<dbReference type="EMBL" id="FOLD01000015">
    <property type="protein sequence ID" value="SFD07705.1"/>
    <property type="molecule type" value="Genomic_DNA"/>
</dbReference>
<protein>
    <recommendedName>
        <fullName evidence="4">SnoaL-like domain-containing protein</fullName>
    </recommendedName>
</protein>
<reference evidence="3" key="1">
    <citation type="submission" date="2016-10" db="EMBL/GenBank/DDBJ databases">
        <authorList>
            <person name="Varghese N."/>
            <person name="Submissions S."/>
        </authorList>
    </citation>
    <scope>NUCLEOTIDE SEQUENCE [LARGE SCALE GENOMIC DNA]</scope>
    <source>
        <strain evidence="3">CGMCC 1.12041</strain>
    </source>
</reference>
<organism evidence="2 3">
    <name type="scientific">Massilia yuzhufengensis</name>
    <dbReference type="NCBI Taxonomy" id="1164594"/>
    <lineage>
        <taxon>Bacteria</taxon>
        <taxon>Pseudomonadati</taxon>
        <taxon>Pseudomonadota</taxon>
        <taxon>Betaproteobacteria</taxon>
        <taxon>Burkholderiales</taxon>
        <taxon>Oxalobacteraceae</taxon>
        <taxon>Telluria group</taxon>
        <taxon>Massilia</taxon>
    </lineage>
</organism>
<dbReference type="Gene3D" id="3.10.450.50">
    <property type="match status" value="1"/>
</dbReference>
<gene>
    <name evidence="2" type="ORF">SAMN05216204_115103</name>
</gene>